<reference evidence="2 3" key="1">
    <citation type="submission" date="2018-06" db="EMBL/GenBank/DDBJ databases">
        <authorList>
            <consortium name="Pathogen Informatics"/>
            <person name="Doyle S."/>
        </authorList>
    </citation>
    <scope>NUCLEOTIDE SEQUENCE [LARGE SCALE GENOMIC DNA]</scope>
    <source>
        <strain evidence="2 3">NCTC10717</strain>
    </source>
</reference>
<dbReference type="SUPFAM" id="SSF101327">
    <property type="entry name" value="YgfB-like"/>
    <property type="match status" value="1"/>
</dbReference>
<evidence type="ECO:0000256" key="1">
    <source>
        <dbReference type="ARBA" id="ARBA00038308"/>
    </source>
</evidence>
<dbReference type="Pfam" id="PF03695">
    <property type="entry name" value="UPF0149"/>
    <property type="match status" value="1"/>
</dbReference>
<dbReference type="RefSeq" id="WP_115218599.1">
    <property type="nucleotide sequence ID" value="NZ_UHIA01000004.1"/>
</dbReference>
<gene>
    <name evidence="2" type="ORF">NCTC10717_01414</name>
</gene>
<protein>
    <submittedName>
        <fullName evidence="2">Uncharacterized protein conserved in bacteria</fullName>
    </submittedName>
</protein>
<dbReference type="PANTHER" id="PTHR37528:SF1">
    <property type="entry name" value="UPF0149 PROTEIN YGFB"/>
    <property type="match status" value="1"/>
</dbReference>
<dbReference type="InterPro" id="IPR036255">
    <property type="entry name" value="YgfB-like_sf"/>
</dbReference>
<name>A0A380N0C1_9GAMM</name>
<dbReference type="InterPro" id="IPR011978">
    <property type="entry name" value="YgfB-like"/>
</dbReference>
<proteinExistence type="inferred from homology"/>
<evidence type="ECO:0000313" key="2">
    <source>
        <dbReference type="EMBL" id="SUO97371.1"/>
    </source>
</evidence>
<dbReference type="OrthoDB" id="9783391at2"/>
<accession>A0A380N0C1</accession>
<evidence type="ECO:0000313" key="3">
    <source>
        <dbReference type="Proteomes" id="UP000254575"/>
    </source>
</evidence>
<dbReference type="EMBL" id="UHIA01000004">
    <property type="protein sequence ID" value="SUO97371.1"/>
    <property type="molecule type" value="Genomic_DNA"/>
</dbReference>
<dbReference type="AlphaFoldDB" id="A0A380N0C1"/>
<dbReference type="Proteomes" id="UP000254575">
    <property type="component" value="Unassembled WGS sequence"/>
</dbReference>
<dbReference type="GO" id="GO:0005829">
    <property type="term" value="C:cytosol"/>
    <property type="evidence" value="ECO:0007669"/>
    <property type="project" value="TreeGrafter"/>
</dbReference>
<dbReference type="PANTHER" id="PTHR37528">
    <property type="entry name" value="UPF0149 PROTEIN YGFB"/>
    <property type="match status" value="1"/>
</dbReference>
<comment type="similarity">
    <text evidence="1">Belongs to the UPF0149 family.</text>
</comment>
<keyword evidence="3" id="KW-1185">Reference proteome</keyword>
<sequence length="163" mass="18397">MPTLNYAALAALIAQEGWWFDGAELHGILSAFSAFNQAALAPNLLAEADAQQLSEELLAHCDSSLQDNSLTYQLLLSDEEPLFLRAESLVNWCQGFLLAYQFMQEQGKLEIKDESIGQFIAELREIAELDTTLEDNEDNARQLTDIEEHCRLGVLMIYAEYHR</sequence>
<dbReference type="Gene3D" id="1.20.120.740">
    <property type="entry name" value="YgfB uncharacterised protein family UPF0149, PF03695"/>
    <property type="match status" value="1"/>
</dbReference>
<organism evidence="2 3">
    <name type="scientific">Suttonella indologenes</name>
    <dbReference type="NCBI Taxonomy" id="13276"/>
    <lineage>
        <taxon>Bacteria</taxon>
        <taxon>Pseudomonadati</taxon>
        <taxon>Pseudomonadota</taxon>
        <taxon>Gammaproteobacteria</taxon>
        <taxon>Cardiobacteriales</taxon>
        <taxon>Cardiobacteriaceae</taxon>
        <taxon>Suttonella</taxon>
    </lineage>
</organism>